<evidence type="ECO:0000313" key="2">
    <source>
        <dbReference type="Proteomes" id="UP001501822"/>
    </source>
</evidence>
<evidence type="ECO:0008006" key="3">
    <source>
        <dbReference type="Google" id="ProtNLM"/>
    </source>
</evidence>
<dbReference type="Gene3D" id="3.90.1150.10">
    <property type="entry name" value="Aspartate Aminotransferase, domain 1"/>
    <property type="match status" value="1"/>
</dbReference>
<reference evidence="1 2" key="1">
    <citation type="journal article" date="2019" name="Int. J. Syst. Evol. Microbiol.">
        <title>The Global Catalogue of Microorganisms (GCM) 10K type strain sequencing project: providing services to taxonomists for standard genome sequencing and annotation.</title>
        <authorList>
            <consortium name="The Broad Institute Genomics Platform"/>
            <consortium name="The Broad Institute Genome Sequencing Center for Infectious Disease"/>
            <person name="Wu L."/>
            <person name="Ma J."/>
        </authorList>
    </citation>
    <scope>NUCLEOTIDE SEQUENCE [LARGE SCALE GENOMIC DNA]</scope>
    <source>
        <strain evidence="1 2">JCM 3146</strain>
    </source>
</reference>
<sequence>MVVPGELAFQASEANDGGVVHHRQLVLLEGARQCGDGRGDRYRRGVACPVAQTALRHGVAVLPGSGLDASGGSREFVRIHFLAAPDALTEAVRRLATAWDAYGAGPGQDSPAPRSMAI</sequence>
<dbReference type="EMBL" id="BAAABM010000070">
    <property type="protein sequence ID" value="GAA0371457.1"/>
    <property type="molecule type" value="Genomic_DNA"/>
</dbReference>
<evidence type="ECO:0000313" key="1">
    <source>
        <dbReference type="EMBL" id="GAA0371457.1"/>
    </source>
</evidence>
<accession>A0ABN0XS58</accession>
<dbReference type="InterPro" id="IPR015422">
    <property type="entry name" value="PyrdxlP-dep_Trfase_small"/>
</dbReference>
<gene>
    <name evidence="1" type="ORF">GCM10010151_71770</name>
</gene>
<dbReference type="InterPro" id="IPR015424">
    <property type="entry name" value="PyrdxlP-dep_Trfase"/>
</dbReference>
<protein>
    <recommendedName>
        <fullName evidence="3">Aminotransferase class I/classII domain-containing protein</fullName>
    </recommendedName>
</protein>
<dbReference type="SUPFAM" id="SSF53383">
    <property type="entry name" value="PLP-dependent transferases"/>
    <property type="match status" value="1"/>
</dbReference>
<name>A0ABN0XS58_9ACTN</name>
<proteinExistence type="predicted"/>
<dbReference type="Proteomes" id="UP001501822">
    <property type="component" value="Unassembled WGS sequence"/>
</dbReference>
<comment type="caution">
    <text evidence="1">The sequence shown here is derived from an EMBL/GenBank/DDBJ whole genome shotgun (WGS) entry which is preliminary data.</text>
</comment>
<keyword evidence="2" id="KW-1185">Reference proteome</keyword>
<organism evidence="1 2">
    <name type="scientific">Actinoallomurus spadix</name>
    <dbReference type="NCBI Taxonomy" id="79912"/>
    <lineage>
        <taxon>Bacteria</taxon>
        <taxon>Bacillati</taxon>
        <taxon>Actinomycetota</taxon>
        <taxon>Actinomycetes</taxon>
        <taxon>Streptosporangiales</taxon>
        <taxon>Thermomonosporaceae</taxon>
        <taxon>Actinoallomurus</taxon>
    </lineage>
</organism>